<dbReference type="EMBL" id="UINC01097046">
    <property type="protein sequence ID" value="SVC54429.1"/>
    <property type="molecule type" value="Genomic_DNA"/>
</dbReference>
<evidence type="ECO:0008006" key="2">
    <source>
        <dbReference type="Google" id="ProtNLM"/>
    </source>
</evidence>
<evidence type="ECO:0000313" key="1">
    <source>
        <dbReference type="EMBL" id="SVC54429.1"/>
    </source>
</evidence>
<organism evidence="1">
    <name type="scientific">marine metagenome</name>
    <dbReference type="NCBI Taxonomy" id="408172"/>
    <lineage>
        <taxon>unclassified sequences</taxon>
        <taxon>metagenomes</taxon>
        <taxon>ecological metagenomes</taxon>
    </lineage>
</organism>
<dbReference type="AlphaFoldDB" id="A0A382MZW9"/>
<protein>
    <recommendedName>
        <fullName evidence="2">PorV/PorQ family protein</fullName>
    </recommendedName>
</protein>
<reference evidence="1" key="1">
    <citation type="submission" date="2018-05" db="EMBL/GenBank/DDBJ databases">
        <authorList>
            <person name="Lanie J.A."/>
            <person name="Ng W.-L."/>
            <person name="Kazmierczak K.M."/>
            <person name="Andrzejewski T.M."/>
            <person name="Davidsen T.M."/>
            <person name="Wayne K.J."/>
            <person name="Tettelin H."/>
            <person name="Glass J.I."/>
            <person name="Rusch D."/>
            <person name="Podicherti R."/>
            <person name="Tsui H.-C.T."/>
            <person name="Winkler M.E."/>
        </authorList>
    </citation>
    <scope>NUCLEOTIDE SEQUENCE</scope>
</reference>
<accession>A0A382MZW9</accession>
<name>A0A382MZW9_9ZZZZ</name>
<proteinExistence type="predicted"/>
<dbReference type="Gene3D" id="2.40.160.60">
    <property type="entry name" value="Outer membrane protein transport protein (OMPP1/FadL/TodX)"/>
    <property type="match status" value="1"/>
</dbReference>
<sequence length="263" mass="29824">VQYIKLLVLLSFLTIPEENKKALFEDAHPLLVGSRAVGMGNAYTAVSDDATAGFWNPAGLVQSQGVKIFGMNKFHNRNHYAFDPKGISYGYRSFAFFWGNKIALGTNITNADYNYYSLAHRIHSHIAVGGSIKFKRKRFVNFYQFFGYDPSYDLAILMKVKPWIKAGMVAQNFPGKSGIQMLTGGIAYQYNNFLFSLDTSLPKKSLYFGFEWALIPSVHVRMGNSNQKWAFGTGYERKQIAINYACISEERKKSHFISVEIRI</sequence>
<gene>
    <name evidence="1" type="ORF">METZ01_LOCUS307283</name>
</gene>
<feature type="non-terminal residue" evidence="1">
    <location>
        <position position="1"/>
    </location>
</feature>